<dbReference type="EMBL" id="JALLPB020000176">
    <property type="protein sequence ID" value="KAL3815927.1"/>
    <property type="molecule type" value="Genomic_DNA"/>
</dbReference>
<dbReference type="Gene3D" id="3.40.20.10">
    <property type="entry name" value="Severin"/>
    <property type="match status" value="1"/>
</dbReference>
<sequence length="143" mass="16242">MASTGVEVSSDVSTSFNKFKLQQEPYKIRYFIYVIKDKKKIVIEKMGDRTKTFDDFVQDLPENDCRYGLIDIEFETADGRPTSKIVFISWNPDTASVRPKMLYSGSKEALKSALVGVGIHINATDMSELDFEEAILPVVKRFT</sequence>
<dbReference type="InterPro" id="IPR029006">
    <property type="entry name" value="ADF-H/Gelsolin-like_dom_sf"/>
</dbReference>
<keyword evidence="5" id="KW-1185">Reference proteome</keyword>
<dbReference type="PANTHER" id="PTHR11913">
    <property type="entry name" value="COFILIN-RELATED"/>
    <property type="match status" value="1"/>
</dbReference>
<evidence type="ECO:0000256" key="2">
    <source>
        <dbReference type="ARBA" id="ARBA00023203"/>
    </source>
</evidence>
<organism evidence="4 5">
    <name type="scientific">Cyclostephanos tholiformis</name>
    <dbReference type="NCBI Taxonomy" id="382380"/>
    <lineage>
        <taxon>Eukaryota</taxon>
        <taxon>Sar</taxon>
        <taxon>Stramenopiles</taxon>
        <taxon>Ochrophyta</taxon>
        <taxon>Bacillariophyta</taxon>
        <taxon>Coscinodiscophyceae</taxon>
        <taxon>Thalassiosirophycidae</taxon>
        <taxon>Stephanodiscales</taxon>
        <taxon>Stephanodiscaceae</taxon>
        <taxon>Cyclostephanos</taxon>
    </lineage>
</organism>
<dbReference type="SMART" id="SM00102">
    <property type="entry name" value="ADF"/>
    <property type="match status" value="1"/>
</dbReference>
<dbReference type="GO" id="GO:0003779">
    <property type="term" value="F:actin binding"/>
    <property type="evidence" value="ECO:0007669"/>
    <property type="project" value="UniProtKB-KW"/>
</dbReference>
<evidence type="ECO:0000259" key="3">
    <source>
        <dbReference type="PROSITE" id="PS51263"/>
    </source>
</evidence>
<dbReference type="InterPro" id="IPR017904">
    <property type="entry name" value="ADF/Cofilin"/>
</dbReference>
<dbReference type="SUPFAM" id="SSF55753">
    <property type="entry name" value="Actin depolymerizing proteins"/>
    <property type="match status" value="1"/>
</dbReference>
<dbReference type="InterPro" id="IPR002108">
    <property type="entry name" value="ADF-H"/>
</dbReference>
<dbReference type="PROSITE" id="PS51263">
    <property type="entry name" value="ADF_H"/>
    <property type="match status" value="1"/>
</dbReference>
<gene>
    <name evidence="4" type="ORF">ACHAXA_005775</name>
</gene>
<evidence type="ECO:0000256" key="1">
    <source>
        <dbReference type="ARBA" id="ARBA00006844"/>
    </source>
</evidence>
<reference evidence="4 5" key="1">
    <citation type="submission" date="2024-10" db="EMBL/GenBank/DDBJ databases">
        <title>Updated reference genomes for cyclostephanoid diatoms.</title>
        <authorList>
            <person name="Roberts W.R."/>
            <person name="Alverson A.J."/>
        </authorList>
    </citation>
    <scope>NUCLEOTIDE SEQUENCE [LARGE SCALE GENOMIC DNA]</scope>
    <source>
        <strain evidence="4 5">AJA228-03</strain>
    </source>
</reference>
<dbReference type="AlphaFoldDB" id="A0ABD3RSK2"/>
<keyword evidence="2" id="KW-0009">Actin-binding</keyword>
<comment type="caution">
    <text evidence="4">The sequence shown here is derived from an EMBL/GenBank/DDBJ whole genome shotgun (WGS) entry which is preliminary data.</text>
</comment>
<accession>A0ABD3RSK2</accession>
<feature type="domain" description="ADF-H" evidence="3">
    <location>
        <begin position="3"/>
        <end position="139"/>
    </location>
</feature>
<protein>
    <recommendedName>
        <fullName evidence="3">ADF-H domain-containing protein</fullName>
    </recommendedName>
</protein>
<evidence type="ECO:0000313" key="5">
    <source>
        <dbReference type="Proteomes" id="UP001530377"/>
    </source>
</evidence>
<dbReference type="Pfam" id="PF00241">
    <property type="entry name" value="Cofilin_ADF"/>
    <property type="match status" value="1"/>
</dbReference>
<name>A0ABD3RSK2_9STRA</name>
<proteinExistence type="inferred from homology"/>
<comment type="similarity">
    <text evidence="1">Belongs to the actin-binding proteins ADF family.</text>
</comment>
<evidence type="ECO:0000313" key="4">
    <source>
        <dbReference type="EMBL" id="KAL3815927.1"/>
    </source>
</evidence>
<dbReference type="CDD" id="cd11286">
    <property type="entry name" value="ADF_cofilin_like"/>
    <property type="match status" value="1"/>
</dbReference>
<dbReference type="Proteomes" id="UP001530377">
    <property type="component" value="Unassembled WGS sequence"/>
</dbReference>